<keyword evidence="2" id="KW-1185">Reference proteome</keyword>
<sequence>MSAIKKIAAGNKSSLWQTLGELKKRRDKNMDVMLNHFSIVIGCIDRLDLDLTTSEFLSKALLTALKETDFFQTTTEQSTYPQQVNQHLFQRAISSLAHCLADERAVEQFTVKPQQGNAGSHLHL</sequence>
<accession>A0A0W0VJ38</accession>
<comment type="caution">
    <text evidence="1">The sequence shown here is derived from an EMBL/GenBank/DDBJ whole genome shotgun (WGS) entry which is preliminary data.</text>
</comment>
<proteinExistence type="predicted"/>
<dbReference type="PATRIC" id="fig|45067.4.peg.2137"/>
<protein>
    <submittedName>
        <fullName evidence="1">Uncharacterized protein</fullName>
    </submittedName>
</protein>
<reference evidence="1 2" key="1">
    <citation type="submission" date="2015-11" db="EMBL/GenBank/DDBJ databases">
        <title>Genomic analysis of 38 Legionella species identifies large and diverse effector repertoires.</title>
        <authorList>
            <person name="Burstein D."/>
            <person name="Amaro F."/>
            <person name="Zusman T."/>
            <person name="Lifshitz Z."/>
            <person name="Cohen O."/>
            <person name="Gilbert J.A."/>
            <person name="Pupko T."/>
            <person name="Shuman H.A."/>
            <person name="Segal G."/>
        </authorList>
    </citation>
    <scope>NUCLEOTIDE SEQUENCE [LARGE SCALE GENOMIC DNA]</scope>
    <source>
        <strain evidence="1 2">ATCC 49751</strain>
    </source>
</reference>
<dbReference type="Proteomes" id="UP000054869">
    <property type="component" value="Unassembled WGS sequence"/>
</dbReference>
<organism evidence="1 2">
    <name type="scientific">Legionella lansingensis</name>
    <dbReference type="NCBI Taxonomy" id="45067"/>
    <lineage>
        <taxon>Bacteria</taxon>
        <taxon>Pseudomonadati</taxon>
        <taxon>Pseudomonadota</taxon>
        <taxon>Gammaproteobacteria</taxon>
        <taxon>Legionellales</taxon>
        <taxon>Legionellaceae</taxon>
        <taxon>Legionella</taxon>
    </lineage>
</organism>
<dbReference type="STRING" id="45067.Llan_2036"/>
<dbReference type="AlphaFoldDB" id="A0A0W0VJ38"/>
<dbReference type="RefSeq" id="WP_028372953.1">
    <property type="nucleotide sequence ID" value="NZ_CAAAJD010000034.1"/>
</dbReference>
<evidence type="ECO:0000313" key="2">
    <source>
        <dbReference type="Proteomes" id="UP000054869"/>
    </source>
</evidence>
<gene>
    <name evidence="1" type="ORF">Llan_2036</name>
</gene>
<name>A0A0W0VJ38_9GAMM</name>
<dbReference type="EMBL" id="LNYI01000046">
    <property type="protein sequence ID" value="KTD20107.1"/>
    <property type="molecule type" value="Genomic_DNA"/>
</dbReference>
<evidence type="ECO:0000313" key="1">
    <source>
        <dbReference type="EMBL" id="KTD20107.1"/>
    </source>
</evidence>